<dbReference type="Gene3D" id="1.10.510.10">
    <property type="entry name" value="Transferase(Phosphotransferase) domain 1"/>
    <property type="match status" value="1"/>
</dbReference>
<dbReference type="PROSITE" id="PS50011">
    <property type="entry name" value="PROTEIN_KINASE_DOM"/>
    <property type="match status" value="1"/>
</dbReference>
<sequence length="427" mass="48972">MGRPFLRSIPHASRSLLNIRYRFVIVASIFALFQQQQHLYFSHRISLAAKYSPTTFDCDPETLHARIKRPDDEDTHFQQDIIANRASWKVLGKGWEGTVYVYKDSAIKMFLPRSPLRNCASGQTNERWPTEIPASLFFGGTTLDMKIETNQSQSGTYRPLDGFRQVNGFFKTSIIPFDPPQWHLVTPLLRDGNLDSLAKKLSKHHPGSTLRERDSTFRPAFNRLLATLETLHSSGYCHDDIKPGNIFVRDSQYWVLGDLGNVRNILHPYHSSRLWKSNSQLADCRANDAMRLLKSYLKFLRSSMDSDAFNTELYEGQEPLVKLFWWALTDARTMSAIELQRRSLIQDPESSGKNITEEASFAPVLSQHPWSLIPRQTALRYAADSVLMTRMSETIARWWAMVWLFGVPVPEVCGFANDDSQLSQYLS</sequence>
<dbReference type="OrthoDB" id="5337378at2759"/>
<dbReference type="GO" id="GO:0005524">
    <property type="term" value="F:ATP binding"/>
    <property type="evidence" value="ECO:0007669"/>
    <property type="project" value="InterPro"/>
</dbReference>
<accession>A0A6A7BJ41</accession>
<protein>
    <recommendedName>
        <fullName evidence="1">Protein kinase domain-containing protein</fullName>
    </recommendedName>
</protein>
<dbReference type="InterPro" id="IPR008271">
    <property type="entry name" value="Ser/Thr_kinase_AS"/>
</dbReference>
<evidence type="ECO:0000259" key="1">
    <source>
        <dbReference type="PROSITE" id="PS50011"/>
    </source>
</evidence>
<organism evidence="2 3">
    <name type="scientific">Plenodomus tracheiphilus IPT5</name>
    <dbReference type="NCBI Taxonomy" id="1408161"/>
    <lineage>
        <taxon>Eukaryota</taxon>
        <taxon>Fungi</taxon>
        <taxon>Dikarya</taxon>
        <taxon>Ascomycota</taxon>
        <taxon>Pezizomycotina</taxon>
        <taxon>Dothideomycetes</taxon>
        <taxon>Pleosporomycetidae</taxon>
        <taxon>Pleosporales</taxon>
        <taxon>Pleosporineae</taxon>
        <taxon>Leptosphaeriaceae</taxon>
        <taxon>Plenodomus</taxon>
    </lineage>
</organism>
<evidence type="ECO:0000313" key="2">
    <source>
        <dbReference type="EMBL" id="KAF2854118.1"/>
    </source>
</evidence>
<gene>
    <name evidence="2" type="ORF">T440DRAFT_465124</name>
</gene>
<proteinExistence type="predicted"/>
<dbReference type="GO" id="GO:0004672">
    <property type="term" value="F:protein kinase activity"/>
    <property type="evidence" value="ECO:0007669"/>
    <property type="project" value="InterPro"/>
</dbReference>
<feature type="domain" description="Protein kinase" evidence="1">
    <location>
        <begin position="85"/>
        <end position="427"/>
    </location>
</feature>
<dbReference type="InterPro" id="IPR011009">
    <property type="entry name" value="Kinase-like_dom_sf"/>
</dbReference>
<name>A0A6A7BJ41_9PLEO</name>
<dbReference type="SUPFAM" id="SSF56112">
    <property type="entry name" value="Protein kinase-like (PK-like)"/>
    <property type="match status" value="1"/>
</dbReference>
<dbReference type="EMBL" id="MU006293">
    <property type="protein sequence ID" value="KAF2854118.1"/>
    <property type="molecule type" value="Genomic_DNA"/>
</dbReference>
<keyword evidence="3" id="KW-1185">Reference proteome</keyword>
<evidence type="ECO:0000313" key="3">
    <source>
        <dbReference type="Proteomes" id="UP000799423"/>
    </source>
</evidence>
<dbReference type="PROSITE" id="PS00108">
    <property type="entry name" value="PROTEIN_KINASE_ST"/>
    <property type="match status" value="1"/>
</dbReference>
<dbReference type="InterPro" id="IPR000719">
    <property type="entry name" value="Prot_kinase_dom"/>
</dbReference>
<reference evidence="2" key="1">
    <citation type="submission" date="2020-01" db="EMBL/GenBank/DDBJ databases">
        <authorList>
            <consortium name="DOE Joint Genome Institute"/>
            <person name="Haridas S."/>
            <person name="Albert R."/>
            <person name="Binder M."/>
            <person name="Bloem J."/>
            <person name="Labutti K."/>
            <person name="Salamov A."/>
            <person name="Andreopoulos B."/>
            <person name="Baker S.E."/>
            <person name="Barry K."/>
            <person name="Bills G."/>
            <person name="Bluhm B.H."/>
            <person name="Cannon C."/>
            <person name="Castanera R."/>
            <person name="Culley D.E."/>
            <person name="Daum C."/>
            <person name="Ezra D."/>
            <person name="Gonzalez J.B."/>
            <person name="Henrissat B."/>
            <person name="Kuo A."/>
            <person name="Liang C."/>
            <person name="Lipzen A."/>
            <person name="Lutzoni F."/>
            <person name="Magnuson J."/>
            <person name="Mondo S."/>
            <person name="Nolan M."/>
            <person name="Ohm R."/>
            <person name="Pangilinan J."/>
            <person name="Park H.-J."/>
            <person name="Ramirez L."/>
            <person name="Alfaro M."/>
            <person name="Sun H."/>
            <person name="Tritt A."/>
            <person name="Yoshinaga Y."/>
            <person name="Zwiers L.-H."/>
            <person name="Turgeon B.G."/>
            <person name="Goodwin S.B."/>
            <person name="Spatafora J.W."/>
            <person name="Crous P.W."/>
            <person name="Grigoriev I.V."/>
        </authorList>
    </citation>
    <scope>NUCLEOTIDE SEQUENCE</scope>
    <source>
        <strain evidence="2">IPT5</strain>
    </source>
</reference>
<dbReference type="AlphaFoldDB" id="A0A6A7BJ41"/>
<dbReference type="Proteomes" id="UP000799423">
    <property type="component" value="Unassembled WGS sequence"/>
</dbReference>